<dbReference type="SUPFAM" id="SSF46785">
    <property type="entry name" value="Winged helix' DNA-binding domain"/>
    <property type="match status" value="1"/>
</dbReference>
<dbReference type="InterPro" id="IPR036388">
    <property type="entry name" value="WH-like_DNA-bd_sf"/>
</dbReference>
<proteinExistence type="predicted"/>
<dbReference type="InterPro" id="IPR036390">
    <property type="entry name" value="WH_DNA-bd_sf"/>
</dbReference>
<dbReference type="InterPro" id="IPR000944">
    <property type="entry name" value="Tscrpt_reg_Rrf2"/>
</dbReference>
<dbReference type="Gene3D" id="1.10.10.10">
    <property type="entry name" value="Winged helix-like DNA-binding domain superfamily/Winged helix DNA-binding domain"/>
    <property type="match status" value="1"/>
</dbReference>
<protein>
    <submittedName>
        <fullName evidence="2">Rrf2 family transcriptional regulator</fullName>
    </submittedName>
</protein>
<dbReference type="PANTHER" id="PTHR33221:SF5">
    <property type="entry name" value="HTH-TYPE TRANSCRIPTIONAL REGULATOR ISCR"/>
    <property type="match status" value="1"/>
</dbReference>
<accession>A0A369LFX3</accession>
<evidence type="ECO:0000313" key="3">
    <source>
        <dbReference type="Proteomes" id="UP000253792"/>
    </source>
</evidence>
<dbReference type="OrthoDB" id="9808360at2"/>
<name>A0A369LFX3_9ACTN</name>
<dbReference type="GO" id="GO:0003677">
    <property type="term" value="F:DNA binding"/>
    <property type="evidence" value="ECO:0007669"/>
    <property type="project" value="UniProtKB-KW"/>
</dbReference>
<dbReference type="Proteomes" id="UP000253792">
    <property type="component" value="Unassembled WGS sequence"/>
</dbReference>
<comment type="caution">
    <text evidence="2">The sequence shown here is derived from an EMBL/GenBank/DDBJ whole genome shotgun (WGS) entry which is preliminary data.</text>
</comment>
<keyword evidence="1" id="KW-0238">DNA-binding</keyword>
<gene>
    <name evidence="2" type="ORF">C1880_01835</name>
</gene>
<evidence type="ECO:0000256" key="1">
    <source>
        <dbReference type="ARBA" id="ARBA00023125"/>
    </source>
</evidence>
<reference evidence="2 3" key="1">
    <citation type="journal article" date="2018" name="Elife">
        <title>Discovery and characterization of a prevalent human gut bacterial enzyme sufficient for the inactivation of a family of plant toxins.</title>
        <authorList>
            <person name="Koppel N."/>
            <person name="Bisanz J.E."/>
            <person name="Pandelia M.E."/>
            <person name="Turnbaugh P.J."/>
            <person name="Balskus E.P."/>
        </authorList>
    </citation>
    <scope>NUCLEOTIDE SEQUENCE [LARGE SCALE GENOMIC DNA]</scope>
    <source>
        <strain evidence="3">anaerobia AP69FAA</strain>
    </source>
</reference>
<dbReference type="NCBIfam" id="TIGR00738">
    <property type="entry name" value="rrf2_super"/>
    <property type="match status" value="1"/>
</dbReference>
<dbReference type="AlphaFoldDB" id="A0A369LFX3"/>
<dbReference type="GO" id="GO:0003700">
    <property type="term" value="F:DNA-binding transcription factor activity"/>
    <property type="evidence" value="ECO:0007669"/>
    <property type="project" value="TreeGrafter"/>
</dbReference>
<keyword evidence="3" id="KW-1185">Reference proteome</keyword>
<dbReference type="Pfam" id="PF02082">
    <property type="entry name" value="Rrf2"/>
    <property type="match status" value="1"/>
</dbReference>
<evidence type="ECO:0000313" key="2">
    <source>
        <dbReference type="EMBL" id="RDB57579.1"/>
    </source>
</evidence>
<dbReference type="EMBL" id="PPTP01000001">
    <property type="protein sequence ID" value="RDB57579.1"/>
    <property type="molecule type" value="Genomic_DNA"/>
</dbReference>
<sequence>MKISTKGLYAVRLMLYLAEHDGGGPVSLKEVSESLGISKKYLEQIVSNVVTAKLVRSVRGAAGGYQLAKPASVITVLDVLRVTEGSLAPASCLEDDTFDCNMPVPCMELGVWRGLYKVINEYLGGITLQSIIDEHSAVAADSYSI</sequence>
<dbReference type="STRING" id="1034345.GCA_000236865_01256"/>
<dbReference type="GeneID" id="82936049"/>
<dbReference type="GO" id="GO:0005829">
    <property type="term" value="C:cytosol"/>
    <property type="evidence" value="ECO:0007669"/>
    <property type="project" value="TreeGrafter"/>
</dbReference>
<dbReference type="PANTHER" id="PTHR33221">
    <property type="entry name" value="WINGED HELIX-TURN-HELIX TRANSCRIPTIONAL REGULATOR, RRF2 FAMILY"/>
    <property type="match status" value="1"/>
</dbReference>
<dbReference type="RefSeq" id="WP_042435389.1">
    <property type="nucleotide sequence ID" value="NZ_CABKQR010000003.1"/>
</dbReference>
<dbReference type="PROSITE" id="PS51197">
    <property type="entry name" value="HTH_RRF2_2"/>
    <property type="match status" value="1"/>
</dbReference>
<organism evidence="2 3">
    <name type="scientific">Senegalimassilia anaerobia</name>
    <dbReference type="NCBI Taxonomy" id="1473216"/>
    <lineage>
        <taxon>Bacteria</taxon>
        <taxon>Bacillati</taxon>
        <taxon>Actinomycetota</taxon>
        <taxon>Coriobacteriia</taxon>
        <taxon>Coriobacteriales</taxon>
        <taxon>Coriobacteriaceae</taxon>
        <taxon>Senegalimassilia</taxon>
    </lineage>
</organism>